<dbReference type="CDD" id="cd00462">
    <property type="entry name" value="PTH"/>
    <property type="match status" value="1"/>
</dbReference>
<dbReference type="EMBL" id="CP018135">
    <property type="protein sequence ID" value="APF40478.1"/>
    <property type="molecule type" value="Genomic_DNA"/>
</dbReference>
<evidence type="ECO:0000313" key="11">
    <source>
        <dbReference type="EMBL" id="APF40478.1"/>
    </source>
</evidence>
<dbReference type="RefSeq" id="WP_071893958.1">
    <property type="nucleotide sequence ID" value="NZ_CP018135.1"/>
</dbReference>
<dbReference type="KEGG" id="nae:BHE16_04955"/>
<comment type="function">
    <text evidence="8">Hydrolyzes ribosome-free peptidyl-tRNAs (with 1 or more amino acids incorporated), which drop off the ribosome during protein synthesis, or as a result of ribosome stalling.</text>
</comment>
<proteinExistence type="inferred from homology"/>
<comment type="subcellular location">
    <subcellularLocation>
        <location evidence="8">Cytoplasm</location>
    </subcellularLocation>
</comment>
<evidence type="ECO:0000256" key="4">
    <source>
        <dbReference type="ARBA" id="ARBA00022884"/>
    </source>
</evidence>
<dbReference type="PROSITE" id="PS01195">
    <property type="entry name" value="PEPT_TRNA_HYDROL_1"/>
    <property type="match status" value="1"/>
</dbReference>
<evidence type="ECO:0000313" key="12">
    <source>
        <dbReference type="Proteomes" id="UP000183530"/>
    </source>
</evidence>
<dbReference type="GO" id="GO:0004045">
    <property type="term" value="F:peptidyl-tRNA hydrolase activity"/>
    <property type="evidence" value="ECO:0007669"/>
    <property type="project" value="UniProtKB-UniRule"/>
</dbReference>
<dbReference type="PANTHER" id="PTHR17224:SF1">
    <property type="entry name" value="PEPTIDYL-TRNA HYDROLASE"/>
    <property type="match status" value="1"/>
</dbReference>
<dbReference type="InterPro" id="IPR018171">
    <property type="entry name" value="Pept_tRNA_hydro_CS"/>
</dbReference>
<dbReference type="InterPro" id="IPR001328">
    <property type="entry name" value="Pept_tRNA_hydro"/>
</dbReference>
<comment type="similarity">
    <text evidence="5 8 10">Belongs to the PTH family.</text>
</comment>
<dbReference type="Pfam" id="PF01195">
    <property type="entry name" value="Pept_tRNA_hydro"/>
    <property type="match status" value="1"/>
</dbReference>
<evidence type="ECO:0000256" key="2">
    <source>
        <dbReference type="ARBA" id="ARBA00022555"/>
    </source>
</evidence>
<dbReference type="GO" id="GO:0006515">
    <property type="term" value="P:protein quality control for misfolded or incompletely synthesized proteins"/>
    <property type="evidence" value="ECO:0007669"/>
    <property type="project" value="UniProtKB-UniRule"/>
</dbReference>
<evidence type="ECO:0000256" key="5">
    <source>
        <dbReference type="ARBA" id="ARBA00038063"/>
    </source>
</evidence>
<feature type="site" description="Stabilizes the basic form of H active site to accept a proton" evidence="8">
    <location>
        <position position="97"/>
    </location>
</feature>
<comment type="catalytic activity">
    <reaction evidence="6 8 9">
        <text>an N-acyl-L-alpha-aminoacyl-tRNA + H2O = an N-acyl-L-amino acid + a tRNA + H(+)</text>
        <dbReference type="Rhea" id="RHEA:54448"/>
        <dbReference type="Rhea" id="RHEA-COMP:10123"/>
        <dbReference type="Rhea" id="RHEA-COMP:13883"/>
        <dbReference type="ChEBI" id="CHEBI:15377"/>
        <dbReference type="ChEBI" id="CHEBI:15378"/>
        <dbReference type="ChEBI" id="CHEBI:59874"/>
        <dbReference type="ChEBI" id="CHEBI:78442"/>
        <dbReference type="ChEBI" id="CHEBI:138191"/>
        <dbReference type="EC" id="3.1.1.29"/>
    </reaction>
</comment>
<feature type="binding site" evidence="8">
    <location>
        <position position="70"/>
    </location>
    <ligand>
        <name>tRNA</name>
        <dbReference type="ChEBI" id="CHEBI:17843"/>
    </ligand>
</feature>
<dbReference type="FunFam" id="3.40.50.1470:FF:000001">
    <property type="entry name" value="Peptidyl-tRNA hydrolase"/>
    <property type="match status" value="1"/>
</dbReference>
<dbReference type="GO" id="GO:0072344">
    <property type="term" value="P:rescue of stalled ribosome"/>
    <property type="evidence" value="ECO:0007669"/>
    <property type="project" value="UniProtKB-UniRule"/>
</dbReference>
<organism evidence="11 12">
    <name type="scientific">Neomicrococcus aestuarii</name>
    <dbReference type="NCBI Taxonomy" id="556325"/>
    <lineage>
        <taxon>Bacteria</taxon>
        <taxon>Bacillati</taxon>
        <taxon>Actinomycetota</taxon>
        <taxon>Actinomycetes</taxon>
        <taxon>Micrococcales</taxon>
        <taxon>Micrococcaceae</taxon>
        <taxon>Neomicrococcus</taxon>
    </lineage>
</organism>
<dbReference type="PANTHER" id="PTHR17224">
    <property type="entry name" value="PEPTIDYL-TRNA HYDROLASE"/>
    <property type="match status" value="1"/>
</dbReference>
<protein>
    <recommendedName>
        <fullName evidence="7 8">Peptidyl-tRNA hydrolase</fullName>
        <shortName evidence="8">Pth</shortName>
        <ecNumber evidence="1 8">3.1.1.29</ecNumber>
    </recommendedName>
</protein>
<accession>A0A1L2ZN71</accession>
<comment type="function">
    <text evidence="8">Catalyzes the release of premature peptidyl moieties from peptidyl-tRNA molecules trapped in stalled 50S ribosomal subunits, and thus maintains levels of free tRNAs and 50S ribosomes.</text>
</comment>
<gene>
    <name evidence="8" type="primary">pth</name>
    <name evidence="11" type="ORF">BHE16_04955</name>
</gene>
<dbReference type="HAMAP" id="MF_00083">
    <property type="entry name" value="Pept_tRNA_hydro_bact"/>
    <property type="match status" value="1"/>
</dbReference>
<dbReference type="PROSITE" id="PS01196">
    <property type="entry name" value="PEPT_TRNA_HYDROL_2"/>
    <property type="match status" value="1"/>
</dbReference>
<reference evidence="11 12" key="1">
    <citation type="submission" date="2016-11" db="EMBL/GenBank/DDBJ databases">
        <title>Genome sequencing of Zhihengliuella aestuarii B18 antagonistic to Plasmodiophora brassicae.</title>
        <authorList>
            <person name="Luo Y."/>
        </authorList>
    </citation>
    <scope>NUCLEOTIDE SEQUENCE [LARGE SCALE GENOMIC DNA]</scope>
    <source>
        <strain evidence="11 12">B18</strain>
    </source>
</reference>
<evidence type="ECO:0000256" key="10">
    <source>
        <dbReference type="RuleBase" id="RU004320"/>
    </source>
</evidence>
<feature type="binding site" evidence="8">
    <location>
        <position position="72"/>
    </location>
    <ligand>
        <name>tRNA</name>
        <dbReference type="ChEBI" id="CHEBI:17843"/>
    </ligand>
</feature>
<comment type="subunit">
    <text evidence="8">Monomer.</text>
</comment>
<dbReference type="AlphaFoldDB" id="A0A1L2ZN71"/>
<feature type="active site" description="Proton acceptor" evidence="8">
    <location>
        <position position="22"/>
    </location>
</feature>
<keyword evidence="4 8" id="KW-0694">RNA-binding</keyword>
<keyword evidence="8" id="KW-0963">Cytoplasm</keyword>
<dbReference type="Proteomes" id="UP000183530">
    <property type="component" value="Chromosome"/>
</dbReference>
<feature type="binding site" evidence="8">
    <location>
        <position position="118"/>
    </location>
    <ligand>
        <name>tRNA</name>
        <dbReference type="ChEBI" id="CHEBI:17843"/>
    </ligand>
</feature>
<keyword evidence="12" id="KW-1185">Reference proteome</keyword>
<feature type="site" description="Discriminates between blocked and unblocked aminoacyl-tRNA" evidence="8">
    <location>
        <position position="12"/>
    </location>
</feature>
<keyword evidence="3 8" id="KW-0378">Hydrolase</keyword>
<evidence type="ECO:0000256" key="1">
    <source>
        <dbReference type="ARBA" id="ARBA00013260"/>
    </source>
</evidence>
<evidence type="ECO:0000256" key="8">
    <source>
        <dbReference type="HAMAP-Rule" id="MF_00083"/>
    </source>
</evidence>
<sequence>MAETWIVVGLGNPGPQYAGNRHNAGHMVLDELAARVGGSFTLDASRKANVLAGRMGIGGPRVVLVKPTTYMNVSGAPVGAVTKFFGETEEHVIVVHDEIDIPFSSIKLKRGGSEGGHNGLKSVSQVLGTRDYLRVRVGVGRPPGRMDTADWVLQNFSKAEAKDLPFLIDDAADATEQLIREGLVAAQQKFHGKADQASKA</sequence>
<dbReference type="EC" id="3.1.1.29" evidence="1 8"/>
<dbReference type="GO" id="GO:0005737">
    <property type="term" value="C:cytoplasm"/>
    <property type="evidence" value="ECO:0007669"/>
    <property type="project" value="UniProtKB-SubCell"/>
</dbReference>
<feature type="binding site" evidence="8">
    <location>
        <position position="17"/>
    </location>
    <ligand>
        <name>tRNA</name>
        <dbReference type="ChEBI" id="CHEBI:17843"/>
    </ligand>
</feature>
<dbReference type="OrthoDB" id="9800507at2"/>
<name>A0A1L2ZN71_9MICC</name>
<dbReference type="SUPFAM" id="SSF53178">
    <property type="entry name" value="Peptidyl-tRNA hydrolase-like"/>
    <property type="match status" value="1"/>
</dbReference>
<evidence type="ECO:0000256" key="7">
    <source>
        <dbReference type="ARBA" id="ARBA00050038"/>
    </source>
</evidence>
<evidence type="ECO:0000256" key="6">
    <source>
        <dbReference type="ARBA" id="ARBA00048707"/>
    </source>
</evidence>
<evidence type="ECO:0000256" key="3">
    <source>
        <dbReference type="ARBA" id="ARBA00022801"/>
    </source>
</evidence>
<dbReference type="Gene3D" id="3.40.50.1470">
    <property type="entry name" value="Peptidyl-tRNA hydrolase"/>
    <property type="match status" value="1"/>
</dbReference>
<dbReference type="NCBIfam" id="TIGR00447">
    <property type="entry name" value="pth"/>
    <property type="match status" value="1"/>
</dbReference>
<evidence type="ECO:0000256" key="9">
    <source>
        <dbReference type="RuleBase" id="RU000673"/>
    </source>
</evidence>
<dbReference type="STRING" id="556325.BHE16_04955"/>
<dbReference type="GO" id="GO:0000049">
    <property type="term" value="F:tRNA binding"/>
    <property type="evidence" value="ECO:0007669"/>
    <property type="project" value="UniProtKB-UniRule"/>
</dbReference>
<keyword evidence="2 8" id="KW-0820">tRNA-binding</keyword>
<dbReference type="InterPro" id="IPR036416">
    <property type="entry name" value="Pept_tRNA_hydro_sf"/>
</dbReference>